<feature type="region of interest" description="Disordered" evidence="7">
    <location>
        <begin position="647"/>
        <end position="690"/>
    </location>
</feature>
<proteinExistence type="predicted"/>
<gene>
    <name evidence="9" type="ORF">Pcinc_007237</name>
</gene>
<feature type="region of interest" description="Disordered" evidence="7">
    <location>
        <begin position="160"/>
        <end position="279"/>
    </location>
</feature>
<evidence type="ECO:0000256" key="6">
    <source>
        <dbReference type="ARBA" id="ARBA00047696"/>
    </source>
</evidence>
<feature type="domain" description="Glucose-6-phosphate dehydrogenase C-terminal" evidence="8">
    <location>
        <begin position="1"/>
        <end position="141"/>
    </location>
</feature>
<dbReference type="EMBL" id="JAWQEG010000535">
    <property type="protein sequence ID" value="KAK3888765.1"/>
    <property type="molecule type" value="Genomic_DNA"/>
</dbReference>
<dbReference type="SUPFAM" id="SSF55347">
    <property type="entry name" value="Glyceraldehyde-3-phosphate dehydrogenase-like, C-terminal domain"/>
    <property type="match status" value="1"/>
</dbReference>
<feature type="compositionally biased region" description="Polar residues" evidence="7">
    <location>
        <begin position="880"/>
        <end position="898"/>
    </location>
</feature>
<dbReference type="InterPro" id="IPR022675">
    <property type="entry name" value="G6P_DH_C"/>
</dbReference>
<feature type="compositionally biased region" description="Low complexity" evidence="7">
    <location>
        <begin position="294"/>
        <end position="317"/>
    </location>
</feature>
<dbReference type="Pfam" id="PF02781">
    <property type="entry name" value="G6PD_C"/>
    <property type="match status" value="1"/>
</dbReference>
<dbReference type="GO" id="GO:0006006">
    <property type="term" value="P:glucose metabolic process"/>
    <property type="evidence" value="ECO:0007669"/>
    <property type="project" value="InterPro"/>
</dbReference>
<feature type="compositionally biased region" description="Polar residues" evidence="7">
    <location>
        <begin position="1096"/>
        <end position="1107"/>
    </location>
</feature>
<dbReference type="GO" id="GO:0009051">
    <property type="term" value="P:pentose-phosphate shunt, oxidative branch"/>
    <property type="evidence" value="ECO:0007669"/>
    <property type="project" value="TreeGrafter"/>
</dbReference>
<feature type="region of interest" description="Disordered" evidence="7">
    <location>
        <begin position="1037"/>
        <end position="1129"/>
    </location>
</feature>
<dbReference type="EC" id="1.1.1.49" evidence="2"/>
<comment type="caution">
    <text evidence="9">The sequence shown here is derived from an EMBL/GenBank/DDBJ whole genome shotgun (WGS) entry which is preliminary data.</text>
</comment>
<feature type="compositionally biased region" description="Low complexity" evidence="7">
    <location>
        <begin position="659"/>
        <end position="677"/>
    </location>
</feature>
<dbReference type="GO" id="GO:0004345">
    <property type="term" value="F:glucose-6-phosphate dehydrogenase activity"/>
    <property type="evidence" value="ECO:0007669"/>
    <property type="project" value="UniProtKB-EC"/>
</dbReference>
<keyword evidence="4" id="KW-0560">Oxidoreductase</keyword>
<feature type="compositionally biased region" description="Polar residues" evidence="7">
    <location>
        <begin position="1288"/>
        <end position="1297"/>
    </location>
</feature>
<feature type="compositionally biased region" description="Low complexity" evidence="7">
    <location>
        <begin position="357"/>
        <end position="368"/>
    </location>
</feature>
<keyword evidence="3" id="KW-0521">NADP</keyword>
<evidence type="ECO:0000259" key="8">
    <source>
        <dbReference type="Pfam" id="PF02781"/>
    </source>
</evidence>
<dbReference type="Pfam" id="PF15280">
    <property type="entry name" value="BORA_N"/>
    <property type="match status" value="1"/>
</dbReference>
<keyword evidence="5" id="KW-0119">Carbohydrate metabolism</keyword>
<feature type="region of interest" description="Disordered" evidence="7">
    <location>
        <begin position="863"/>
        <end position="976"/>
    </location>
</feature>
<dbReference type="Proteomes" id="UP001286313">
    <property type="component" value="Unassembled WGS sequence"/>
</dbReference>
<feature type="compositionally biased region" description="Basic and acidic residues" evidence="7">
    <location>
        <begin position="678"/>
        <end position="690"/>
    </location>
</feature>
<dbReference type="Gene3D" id="3.30.360.10">
    <property type="entry name" value="Dihydrodipicolinate Reductase, domain 2"/>
    <property type="match status" value="1"/>
</dbReference>
<keyword evidence="10" id="KW-1185">Reference proteome</keyword>
<feature type="region of interest" description="Disordered" evidence="7">
    <location>
        <begin position="714"/>
        <end position="777"/>
    </location>
</feature>
<dbReference type="PANTHER" id="PTHR23429">
    <property type="entry name" value="GLUCOSE-6-PHOSPHATE 1-DEHYDROGENASE G6PD"/>
    <property type="match status" value="1"/>
</dbReference>
<feature type="region of interest" description="Disordered" evidence="7">
    <location>
        <begin position="1263"/>
        <end position="1310"/>
    </location>
</feature>
<evidence type="ECO:0000256" key="3">
    <source>
        <dbReference type="ARBA" id="ARBA00022857"/>
    </source>
</evidence>
<comment type="pathway">
    <text evidence="1">Carbohydrate degradation; pentose phosphate pathway.</text>
</comment>
<reference evidence="9" key="1">
    <citation type="submission" date="2023-10" db="EMBL/GenBank/DDBJ databases">
        <title>Genome assemblies of two species of porcelain crab, Petrolisthes cinctipes and Petrolisthes manimaculis (Anomura: Porcellanidae).</title>
        <authorList>
            <person name="Angst P."/>
        </authorList>
    </citation>
    <scope>NUCLEOTIDE SEQUENCE</scope>
    <source>
        <strain evidence="9">PB745_01</strain>
        <tissue evidence="9">Gill</tissue>
    </source>
</reference>
<feature type="compositionally biased region" description="Low complexity" evidence="7">
    <location>
        <begin position="265"/>
        <end position="279"/>
    </location>
</feature>
<dbReference type="PRINTS" id="PR02038">
    <property type="entry name" value="AURORABORA"/>
</dbReference>
<feature type="compositionally biased region" description="Basic and acidic residues" evidence="7">
    <location>
        <begin position="238"/>
        <end position="247"/>
    </location>
</feature>
<feature type="region of interest" description="Disordered" evidence="7">
    <location>
        <begin position="827"/>
        <end position="846"/>
    </location>
</feature>
<protein>
    <recommendedName>
        <fullName evidence="2">glucose-6-phosphate dehydrogenase (NADP(+))</fullName>
        <ecNumber evidence="2">1.1.1.49</ecNumber>
    </recommendedName>
</protein>
<feature type="compositionally biased region" description="Pro residues" evidence="7">
    <location>
        <begin position="720"/>
        <end position="741"/>
    </location>
</feature>
<feature type="region of interest" description="Disordered" evidence="7">
    <location>
        <begin position="292"/>
        <end position="448"/>
    </location>
</feature>
<evidence type="ECO:0000256" key="7">
    <source>
        <dbReference type="SAM" id="MobiDB-lite"/>
    </source>
</evidence>
<dbReference type="PANTHER" id="PTHR23429:SF0">
    <property type="entry name" value="GLUCOSE-6-PHOSPHATE 1-DEHYDROGENASE"/>
    <property type="match status" value="1"/>
</dbReference>
<dbReference type="InterPro" id="IPR023252">
    <property type="entry name" value="Aurora_borealis_protein"/>
</dbReference>
<evidence type="ECO:0000256" key="1">
    <source>
        <dbReference type="ARBA" id="ARBA00004959"/>
    </source>
</evidence>
<evidence type="ECO:0000256" key="2">
    <source>
        <dbReference type="ARBA" id="ARBA00013019"/>
    </source>
</evidence>
<evidence type="ECO:0000256" key="4">
    <source>
        <dbReference type="ARBA" id="ARBA00023002"/>
    </source>
</evidence>
<feature type="non-terminal residue" evidence="9">
    <location>
        <position position="1310"/>
    </location>
</feature>
<feature type="compositionally biased region" description="Low complexity" evidence="7">
    <location>
        <begin position="756"/>
        <end position="765"/>
    </location>
</feature>
<dbReference type="GO" id="GO:0050661">
    <property type="term" value="F:NADP binding"/>
    <property type="evidence" value="ECO:0007669"/>
    <property type="project" value="InterPro"/>
</dbReference>
<feature type="compositionally biased region" description="Polar residues" evidence="7">
    <location>
        <begin position="829"/>
        <end position="846"/>
    </location>
</feature>
<feature type="compositionally biased region" description="Low complexity" evidence="7">
    <location>
        <begin position="378"/>
        <end position="420"/>
    </location>
</feature>
<feature type="compositionally biased region" description="Low complexity" evidence="7">
    <location>
        <begin position="908"/>
        <end position="955"/>
    </location>
</feature>
<sequence>KALNERKAEIRIQYRDVAGDIFHGQTKRNELVIRVQPGEAIYCKVMTKTPGMSFGLEETELDLTYGSRYKGAKLPDAYERLILDVFCGSQMHFVRSDELAEAWRIFTPLLHKIEKEKPQPIPYKYGSRGPEEADKKLADNNFKLSYAMESLPCDGVQGVVTGNGGDGDEGGSGREGNDTCLPIASPPPTAPLPVRRPLHQLNTPTPTSSPHPPVLITPYKYHGCQAIPEEDDENQENIDPRARKLKDSTNTNTTRLRGCQIDEGNNNNNNSNNNKNESSPFAYPLIWESHHHSGSGPSTSPPFLFSSTSSSTSSHQSPPLPRMPQLTDPVPGVFESPVSHRSNEREGGGKGKVRNRSGSSVESSCSKASCRRLGGIISSSSSNNNSTSFTNSVQTSGSQTFTPAKTTTTTTTSGTPSNSSENQVFRTPSERCSSKSNEGRGGTMTPKQSRAFVNTHTGVRNPFEQSAESFHLPVVSPSLFRQVVSPSQQVDSKFRWSIDQLATLQPANIETSPYNQVDAYSDPEYEQKAQDAIDKFFTQQRVVPSPWTGSNKSVNLLKAFPAPALTPSILPPPPTHSVWSQTELSLPPILPEALEEALRPFCTFTQDQWWQNVGAGNSGSDMDEVGNINNSSLPRKLLFSHDELLNATPMCSPRGTDTSDPGSPKSPSSPGLPLSSPHHPDSPKEEEVVEEKGLMWCTAVVGPYSAIMAQENPHVARHQPPTPPSPLSVPPHHPSQSPPDTLPVRPCYSPPPLPSPESSMPSSHPLRTPPSSTVLSGSKQASLLFTSPITTCTGRSHITNTSPQSLLYSPSFSPDLSPITCQARKVTPSHKTLSSPDVSPIHQQQFGSEGEVKCSIISVTSPQNCHMNDDEQQQQQQQQEGLTSPETHTLVTETTLGSTEHARSPQGTNHVDNNTSNTHHNTSHHYSPSSNNHSNSPHYLSPHQHSSSPHHLTISPHHHHHHCVSYHSSPSSPTMNTVTGEMQVHIQARTGDSNTHLVNNEKHVVEFEVSVNNMNTMEACVQETTHTYNTHIMTTENHHQKSECVEEDSTNRSNSERKSEEVLLDLTQEFSVTESVDGRQHNTPAKSSPCLEHRTPPTSSGQFSSSPIRDASRTPGEVEAQTDLFSNSPPLSPILYRSVSFPPPPHTDVNKPLDFLRSHTKSPPSPDLSQSMIVGDDVSDQTDDIVMDDSVLSPSIRAIHPSPLARPLTLTLVRSSSICDMETDSHPSIELEGPSQDTGYQTGSLHATNFSLYTQDLTATTTSTTTMLPLPPHSHEPQTGLSDPMLSAASSGMNGKQNGFAVSRDKDVGY</sequence>
<name>A0AAE1G9V6_PETCI</name>
<dbReference type="GO" id="GO:0005829">
    <property type="term" value="C:cytosol"/>
    <property type="evidence" value="ECO:0007669"/>
    <property type="project" value="TreeGrafter"/>
</dbReference>
<organism evidence="9 10">
    <name type="scientific">Petrolisthes cinctipes</name>
    <name type="common">Flat porcelain crab</name>
    <dbReference type="NCBI Taxonomy" id="88211"/>
    <lineage>
        <taxon>Eukaryota</taxon>
        <taxon>Metazoa</taxon>
        <taxon>Ecdysozoa</taxon>
        <taxon>Arthropoda</taxon>
        <taxon>Crustacea</taxon>
        <taxon>Multicrustacea</taxon>
        <taxon>Malacostraca</taxon>
        <taxon>Eumalacostraca</taxon>
        <taxon>Eucarida</taxon>
        <taxon>Decapoda</taxon>
        <taxon>Pleocyemata</taxon>
        <taxon>Anomura</taxon>
        <taxon>Galatheoidea</taxon>
        <taxon>Porcellanidae</taxon>
        <taxon>Petrolisthes</taxon>
    </lineage>
</organism>
<evidence type="ECO:0000313" key="9">
    <source>
        <dbReference type="EMBL" id="KAK3888765.1"/>
    </source>
</evidence>
<accession>A0AAE1G9V6</accession>
<comment type="catalytic activity">
    <reaction evidence="6">
        <text>D-glucose 6-phosphate + NADP(+) = 6-phospho-D-glucono-1,5-lactone + NADPH + H(+)</text>
        <dbReference type="Rhea" id="RHEA:15841"/>
        <dbReference type="ChEBI" id="CHEBI:15378"/>
        <dbReference type="ChEBI" id="CHEBI:57783"/>
        <dbReference type="ChEBI" id="CHEBI:57955"/>
        <dbReference type="ChEBI" id="CHEBI:58349"/>
        <dbReference type="ChEBI" id="CHEBI:61548"/>
        <dbReference type="EC" id="1.1.1.49"/>
    </reaction>
    <physiologicalReaction direction="left-to-right" evidence="6">
        <dbReference type="Rhea" id="RHEA:15842"/>
    </physiologicalReaction>
</comment>
<evidence type="ECO:0000256" key="5">
    <source>
        <dbReference type="ARBA" id="ARBA00023277"/>
    </source>
</evidence>
<dbReference type="InterPro" id="IPR001282">
    <property type="entry name" value="G6P_DH"/>
</dbReference>
<evidence type="ECO:0000313" key="10">
    <source>
        <dbReference type="Proteomes" id="UP001286313"/>
    </source>
</evidence>